<evidence type="ECO:0000256" key="3">
    <source>
        <dbReference type="SAM" id="MobiDB-lite"/>
    </source>
</evidence>
<keyword evidence="2" id="KW-0843">Virulence</keyword>
<accession>A0AAI9X5L4</accession>
<dbReference type="Gene3D" id="3.10.350.10">
    <property type="entry name" value="LysM domain"/>
    <property type="match status" value="1"/>
</dbReference>
<comment type="caution">
    <text evidence="5">The sequence shown here is derived from an EMBL/GenBank/DDBJ whole genome shotgun (WGS) entry which is preliminary data.</text>
</comment>
<evidence type="ECO:0000259" key="4">
    <source>
        <dbReference type="PROSITE" id="PS51782"/>
    </source>
</evidence>
<feature type="region of interest" description="Disordered" evidence="3">
    <location>
        <begin position="57"/>
        <end position="77"/>
    </location>
</feature>
<dbReference type="InterPro" id="IPR018392">
    <property type="entry name" value="LysM"/>
</dbReference>
<reference evidence="5" key="2">
    <citation type="journal article" date="2016" name="Fungal Biol.">
        <title>Ochratoxin A production by Penicillium thymicola.</title>
        <authorList>
            <person name="Nguyen H.D.T."/>
            <person name="McMullin D.R."/>
            <person name="Ponomareva E."/>
            <person name="Riley R."/>
            <person name="Pomraning K.R."/>
            <person name="Baker S.E."/>
            <person name="Seifert K.A."/>
        </authorList>
    </citation>
    <scope>NUCLEOTIDE SEQUENCE</scope>
    <source>
        <strain evidence="5">DAOM 180753</strain>
    </source>
</reference>
<reference evidence="5" key="1">
    <citation type="submission" date="2015-06" db="EMBL/GenBank/DDBJ databases">
        <authorList>
            <person name="Nguyen H."/>
        </authorList>
    </citation>
    <scope>NUCLEOTIDE SEQUENCE</scope>
    <source>
        <strain evidence="5">DAOM 180753</strain>
    </source>
</reference>
<feature type="compositionally biased region" description="Polar residues" evidence="3">
    <location>
        <begin position="59"/>
        <end position="71"/>
    </location>
</feature>
<dbReference type="PANTHER" id="PTHR34997:SF1">
    <property type="entry name" value="PEPTIDOGLYCAN-BINDING LYSIN DOMAIN"/>
    <property type="match status" value="1"/>
</dbReference>
<dbReference type="PANTHER" id="PTHR34997">
    <property type="entry name" value="AM15"/>
    <property type="match status" value="1"/>
</dbReference>
<evidence type="ECO:0000313" key="5">
    <source>
        <dbReference type="EMBL" id="KAJ9484740.1"/>
    </source>
</evidence>
<dbReference type="AlphaFoldDB" id="A0AAI9X5L4"/>
<dbReference type="Proteomes" id="UP001227192">
    <property type="component" value="Unassembled WGS sequence"/>
</dbReference>
<dbReference type="CDD" id="cd00118">
    <property type="entry name" value="LysM"/>
    <property type="match status" value="1"/>
</dbReference>
<evidence type="ECO:0000313" key="6">
    <source>
        <dbReference type="Proteomes" id="UP001227192"/>
    </source>
</evidence>
<feature type="domain" description="LysM" evidence="4">
    <location>
        <begin position="1"/>
        <end position="43"/>
    </location>
</feature>
<dbReference type="InterPro" id="IPR036779">
    <property type="entry name" value="LysM_dom_sf"/>
</dbReference>
<dbReference type="GO" id="GO:0008061">
    <property type="term" value="F:chitin binding"/>
    <property type="evidence" value="ECO:0007669"/>
    <property type="project" value="UniProtKB-KW"/>
</dbReference>
<gene>
    <name evidence="5" type="ORF">VN97_g8619</name>
</gene>
<organism evidence="5 6">
    <name type="scientific">Penicillium thymicola</name>
    <dbReference type="NCBI Taxonomy" id="293382"/>
    <lineage>
        <taxon>Eukaryota</taxon>
        <taxon>Fungi</taxon>
        <taxon>Dikarya</taxon>
        <taxon>Ascomycota</taxon>
        <taxon>Pezizomycotina</taxon>
        <taxon>Eurotiomycetes</taxon>
        <taxon>Eurotiomycetidae</taxon>
        <taxon>Eurotiales</taxon>
        <taxon>Aspergillaceae</taxon>
        <taxon>Penicillium</taxon>
    </lineage>
</organism>
<evidence type="ECO:0000256" key="2">
    <source>
        <dbReference type="ARBA" id="ARBA00023026"/>
    </source>
</evidence>
<keyword evidence="1" id="KW-0147">Chitin-binding</keyword>
<evidence type="ECO:0000256" key="1">
    <source>
        <dbReference type="ARBA" id="ARBA00022669"/>
    </source>
</evidence>
<dbReference type="InterPro" id="IPR052210">
    <property type="entry name" value="LysM1-like"/>
</dbReference>
<dbReference type="PROSITE" id="PS51782">
    <property type="entry name" value="LYSM"/>
    <property type="match status" value="1"/>
</dbReference>
<sequence>MGDTCKSIGKEHNITAVQLRSYNPWIDGGCYNFNRTIGTEICAEICMDEPGEKYHAPSSVVSATGSPTASSAVPVPTNLAKNSTKNCGEYYMPKSNENCDTIVISPSAVLVSSS</sequence>
<dbReference type="EMBL" id="LACB01000314">
    <property type="protein sequence ID" value="KAJ9484740.1"/>
    <property type="molecule type" value="Genomic_DNA"/>
</dbReference>
<protein>
    <recommendedName>
        <fullName evidence="4">LysM domain-containing protein</fullName>
    </recommendedName>
</protein>
<keyword evidence="6" id="KW-1185">Reference proteome</keyword>
<proteinExistence type="predicted"/>
<name>A0AAI9X5L4_PENTH</name>